<dbReference type="Gene3D" id="1.10.287.1120">
    <property type="entry name" value="Bipartite methylase S protein"/>
    <property type="match status" value="1"/>
</dbReference>
<name>A0AAE2WCH1_9GAMM</name>
<evidence type="ECO:0000256" key="2">
    <source>
        <dbReference type="ARBA" id="ARBA00022747"/>
    </source>
</evidence>
<keyword evidence="5" id="KW-0378">Hydrolase</keyword>
<dbReference type="InterPro" id="IPR000055">
    <property type="entry name" value="Restrct_endonuc_typeI_TRD"/>
</dbReference>
<reference evidence="5" key="1">
    <citation type="submission" date="2020-07" db="EMBL/GenBank/DDBJ databases">
        <title>A pangenomic view of the genus Pectobacterium provides insights into genome organization, phylogeny, and virulence.</title>
        <authorList>
            <person name="Jonkheer E."/>
            <person name="Brankovics B."/>
            <person name="Houwers I."/>
            <person name="Van Der Wolf J."/>
            <person name="Bonants P."/>
            <person name="Vreeburg R."/>
            <person name="Bollema R."/>
            <person name="De Haan J."/>
            <person name="Berke L."/>
            <person name="De Ridder D."/>
            <person name="Smit S."/>
            <person name="Van Der Lee T.A.J."/>
        </authorList>
    </citation>
    <scope>NUCLEOTIDE SEQUENCE</scope>
    <source>
        <strain evidence="5">NAK:433</strain>
    </source>
</reference>
<dbReference type="InterPro" id="IPR052021">
    <property type="entry name" value="Type-I_RS_S_subunit"/>
</dbReference>
<evidence type="ECO:0000256" key="3">
    <source>
        <dbReference type="ARBA" id="ARBA00023125"/>
    </source>
</evidence>
<gene>
    <name evidence="5" type="ORF">H4F45_00075</name>
</gene>
<dbReference type="EMBL" id="JACGEP010000001">
    <property type="protein sequence ID" value="MBN3049916.1"/>
    <property type="molecule type" value="Genomic_DNA"/>
</dbReference>
<comment type="similarity">
    <text evidence="1">Belongs to the type-I restriction system S methylase family.</text>
</comment>
<dbReference type="AlphaFoldDB" id="A0AAE2WCH1"/>
<feature type="domain" description="Type I restriction modification DNA specificity" evidence="4">
    <location>
        <begin position="44"/>
        <end position="207"/>
    </location>
</feature>
<organism evidence="5 6">
    <name type="scientific">Pectobacterium brasiliense</name>
    <dbReference type="NCBI Taxonomy" id="180957"/>
    <lineage>
        <taxon>Bacteria</taxon>
        <taxon>Pseudomonadati</taxon>
        <taxon>Pseudomonadota</taxon>
        <taxon>Gammaproteobacteria</taxon>
        <taxon>Enterobacterales</taxon>
        <taxon>Pectobacteriaceae</taxon>
        <taxon>Pectobacterium</taxon>
    </lineage>
</organism>
<feature type="domain" description="Type I restriction modification DNA specificity" evidence="4">
    <location>
        <begin position="276"/>
        <end position="412"/>
    </location>
</feature>
<dbReference type="RefSeq" id="WP_180786275.1">
    <property type="nucleotide sequence ID" value="NZ_JACDSF010000029.1"/>
</dbReference>
<evidence type="ECO:0000259" key="4">
    <source>
        <dbReference type="Pfam" id="PF01420"/>
    </source>
</evidence>
<proteinExistence type="inferred from homology"/>
<dbReference type="GO" id="GO:0009307">
    <property type="term" value="P:DNA restriction-modification system"/>
    <property type="evidence" value="ECO:0007669"/>
    <property type="project" value="UniProtKB-KW"/>
</dbReference>
<dbReference type="PANTHER" id="PTHR30408:SF12">
    <property type="entry name" value="TYPE I RESTRICTION ENZYME MJAVIII SPECIFICITY SUBUNIT"/>
    <property type="match status" value="1"/>
</dbReference>
<keyword evidence="5" id="KW-0255">Endonuclease</keyword>
<evidence type="ECO:0000313" key="6">
    <source>
        <dbReference type="Proteomes" id="UP000768524"/>
    </source>
</evidence>
<accession>A0AAE2WCH1</accession>
<dbReference type="InterPro" id="IPR044946">
    <property type="entry name" value="Restrct_endonuc_typeI_TRD_sf"/>
</dbReference>
<protein>
    <submittedName>
        <fullName evidence="5">Restriction endonuclease subunit S</fullName>
    </submittedName>
</protein>
<evidence type="ECO:0000256" key="1">
    <source>
        <dbReference type="ARBA" id="ARBA00010923"/>
    </source>
</evidence>
<dbReference type="Pfam" id="PF01420">
    <property type="entry name" value="Methylase_S"/>
    <property type="match status" value="2"/>
</dbReference>
<keyword evidence="5" id="KW-0540">Nuclease</keyword>
<sequence length="468" mass="52356">MAKYKAYPEYKDSGVEWLENTPTHWTVAPIKYLALDASSLFLDGDWIESKDISEAGVRYITTGNVGEGSYKEQGAGFITENTFEKLSCTEVFEGDILISRLNNPIGRACLVPNLGYKIVTSVDNVILRIDKEYNKKYLIYLFSSKDYFQHTGNLARGTTMQRISRGLLGNIRLSLPTFSEQMSIASFLDHETTKIDDLIEKQQQLIELLKEKRQAVISHAVTKGLNPNVPMKDSGVEWLGEVPEHWVIAQLKFNTLEMQTGPFGSQLHAEDYIVDGIPLINPAHMYSGEIIPDLQVTVDESTQKRLERHKLLEGEIIFSRRGELGRCAVVKKEHVGWLCGTGSLKAKLTKKIVPEYAYILISSDGVVSELTLESKGSTMANLNTETLGRIRLPVPTISEQKVILDYIKVISDKYDHLILSANTAIQLMQERRTALISAAVTGKIDVRDWVAPANSEMASIEESQEVNA</sequence>
<dbReference type="SUPFAM" id="SSF116734">
    <property type="entry name" value="DNA methylase specificity domain"/>
    <property type="match status" value="2"/>
</dbReference>
<evidence type="ECO:0000313" key="5">
    <source>
        <dbReference type="EMBL" id="MBN3049916.1"/>
    </source>
</evidence>
<keyword evidence="2" id="KW-0680">Restriction system</keyword>
<dbReference type="GO" id="GO:0004519">
    <property type="term" value="F:endonuclease activity"/>
    <property type="evidence" value="ECO:0007669"/>
    <property type="project" value="UniProtKB-KW"/>
</dbReference>
<dbReference type="Proteomes" id="UP000768524">
    <property type="component" value="Unassembled WGS sequence"/>
</dbReference>
<dbReference type="GO" id="GO:0003677">
    <property type="term" value="F:DNA binding"/>
    <property type="evidence" value="ECO:0007669"/>
    <property type="project" value="UniProtKB-KW"/>
</dbReference>
<keyword evidence="3" id="KW-0238">DNA-binding</keyword>
<dbReference type="PANTHER" id="PTHR30408">
    <property type="entry name" value="TYPE-1 RESTRICTION ENZYME ECOKI SPECIFICITY PROTEIN"/>
    <property type="match status" value="1"/>
</dbReference>
<dbReference type="Gene3D" id="3.90.220.20">
    <property type="entry name" value="DNA methylase specificity domains"/>
    <property type="match status" value="2"/>
</dbReference>
<comment type="caution">
    <text evidence="5">The sequence shown here is derived from an EMBL/GenBank/DDBJ whole genome shotgun (WGS) entry which is preliminary data.</text>
</comment>